<dbReference type="NCBIfam" id="NF040680">
    <property type="entry name" value="chromo_anti"/>
    <property type="match status" value="1"/>
</dbReference>
<feature type="chain" id="PRO_5008255942" evidence="6">
    <location>
        <begin position="28"/>
        <end position="142"/>
    </location>
</feature>
<evidence type="ECO:0000313" key="7">
    <source>
        <dbReference type="EMBL" id="ANN15109.1"/>
    </source>
</evidence>
<keyword evidence="2" id="KW-0929">Antimicrobial</keyword>
<dbReference type="SUPFAM" id="SSF49319">
    <property type="entry name" value="Actinoxanthin-like"/>
    <property type="match status" value="1"/>
</dbReference>
<evidence type="ECO:0000256" key="3">
    <source>
        <dbReference type="ARBA" id="ARBA00023022"/>
    </source>
</evidence>
<dbReference type="Pfam" id="PF00960">
    <property type="entry name" value="Neocarzinostat"/>
    <property type="match status" value="1"/>
</dbReference>
<gene>
    <name evidence="7" type="ORF">SD37_05165</name>
</gene>
<evidence type="ECO:0000256" key="6">
    <source>
        <dbReference type="SAM" id="SignalP"/>
    </source>
</evidence>
<dbReference type="GO" id="GO:0042742">
    <property type="term" value="P:defense response to bacterium"/>
    <property type="evidence" value="ECO:0007669"/>
    <property type="project" value="UniProtKB-KW"/>
</dbReference>
<feature type="signal peptide" evidence="6">
    <location>
        <begin position="1"/>
        <end position="27"/>
    </location>
</feature>
<keyword evidence="3" id="KW-0044">Antibiotic</keyword>
<dbReference type="PRINTS" id="PR01885">
    <property type="entry name" value="MACROMOMYCIN"/>
</dbReference>
<keyword evidence="8" id="KW-1185">Reference proteome</keyword>
<dbReference type="KEGG" id="aori:SD37_05165"/>
<keyword evidence="6" id="KW-0732">Signal</keyword>
<dbReference type="RefSeq" id="WP_044851736.1">
    <property type="nucleotide sequence ID" value="NZ_CP016174.1"/>
</dbReference>
<dbReference type="AlphaFoldDB" id="A0A193BSF8"/>
<proteinExistence type="inferred from homology"/>
<dbReference type="Gene3D" id="2.60.40.230">
    <property type="entry name" value="Neocarzinostatin-like"/>
    <property type="match status" value="1"/>
</dbReference>
<evidence type="ECO:0000256" key="5">
    <source>
        <dbReference type="ARBA" id="ARBA00023157"/>
    </source>
</evidence>
<name>A0A193BSF8_AMYOR</name>
<evidence type="ECO:0000256" key="1">
    <source>
        <dbReference type="ARBA" id="ARBA00010648"/>
    </source>
</evidence>
<sequence>MRKSVFAKAVAGTAAALGMLVAFQAPASAEAPSATVTPSSGLADNAVVQVGAAGLTAGAVYTVGECAEVQSGVLACNATGRVDATAGADGTLSTPLTVKKSFEGILFDGTSYGTVDCAAVTCVVGLADAAGNGPAGVAISFN</sequence>
<keyword evidence="4" id="KW-0238">DNA-binding</keyword>
<comment type="similarity">
    <text evidence="1">Belongs to the neocarzinostatin family.</text>
</comment>
<protein>
    <submittedName>
        <fullName evidence="7">Neocarzinostatin</fullName>
    </submittedName>
</protein>
<evidence type="ECO:0000313" key="8">
    <source>
        <dbReference type="Proteomes" id="UP000093695"/>
    </source>
</evidence>
<keyword evidence="5" id="KW-1015">Disulfide bond</keyword>
<dbReference type="InterPro" id="IPR002186">
    <property type="entry name" value="Neocarzinostatin_fam"/>
</dbReference>
<dbReference type="GO" id="GO:0003677">
    <property type="term" value="F:DNA binding"/>
    <property type="evidence" value="ECO:0007669"/>
    <property type="project" value="UniProtKB-KW"/>
</dbReference>
<dbReference type="Proteomes" id="UP000093695">
    <property type="component" value="Chromosome"/>
</dbReference>
<dbReference type="STRING" id="31958.SD37_05165"/>
<dbReference type="EMBL" id="CP016174">
    <property type="protein sequence ID" value="ANN15109.1"/>
    <property type="molecule type" value="Genomic_DNA"/>
</dbReference>
<organism evidence="7 8">
    <name type="scientific">Amycolatopsis orientalis</name>
    <name type="common">Nocardia orientalis</name>
    <dbReference type="NCBI Taxonomy" id="31958"/>
    <lineage>
        <taxon>Bacteria</taxon>
        <taxon>Bacillati</taxon>
        <taxon>Actinomycetota</taxon>
        <taxon>Actinomycetes</taxon>
        <taxon>Pseudonocardiales</taxon>
        <taxon>Pseudonocardiaceae</taxon>
        <taxon>Amycolatopsis</taxon>
    </lineage>
</organism>
<evidence type="ECO:0000256" key="2">
    <source>
        <dbReference type="ARBA" id="ARBA00022529"/>
    </source>
</evidence>
<accession>A0A193BSF8</accession>
<reference evidence="7 8" key="1">
    <citation type="journal article" date="2015" name="Genome Announc.">
        <title>Draft Genome Sequence of Norvancomycin-Producing Strain Amycolatopsis orientalis CPCC200066.</title>
        <authorList>
            <person name="Lei X."/>
            <person name="Yuan F."/>
            <person name="Shi Y."/>
            <person name="Li X."/>
            <person name="Wang L."/>
            <person name="Hong B."/>
        </authorList>
    </citation>
    <scope>NUCLEOTIDE SEQUENCE [LARGE SCALE GENOMIC DNA]</scope>
    <source>
        <strain evidence="7 8">B-37</strain>
    </source>
</reference>
<dbReference type="InterPro" id="IPR027273">
    <property type="entry name" value="Neocarzinostatin-like"/>
</dbReference>
<evidence type="ECO:0000256" key="4">
    <source>
        <dbReference type="ARBA" id="ARBA00023125"/>
    </source>
</evidence>